<reference evidence="1" key="2">
    <citation type="submission" date="2023-06" db="EMBL/GenBank/DDBJ databases">
        <authorList>
            <consortium name="Lawrence Berkeley National Laboratory"/>
            <person name="Haridas S."/>
            <person name="Hensen N."/>
            <person name="Bonometti L."/>
            <person name="Westerberg I."/>
            <person name="Brannstrom I.O."/>
            <person name="Guillou S."/>
            <person name="Cros-Aarteil S."/>
            <person name="Calhoun S."/>
            <person name="Kuo A."/>
            <person name="Mondo S."/>
            <person name="Pangilinan J."/>
            <person name="Riley R."/>
            <person name="Labutti K."/>
            <person name="Andreopoulos B."/>
            <person name="Lipzen A."/>
            <person name="Chen C."/>
            <person name="Yanf M."/>
            <person name="Daum C."/>
            <person name="Ng V."/>
            <person name="Clum A."/>
            <person name="Steindorff A."/>
            <person name="Ohm R."/>
            <person name="Martin F."/>
            <person name="Silar P."/>
            <person name="Natvig D."/>
            <person name="Lalanne C."/>
            <person name="Gautier V."/>
            <person name="Ament-Velasquez S.L."/>
            <person name="Kruys A."/>
            <person name="Hutchinson M.I."/>
            <person name="Powell A.J."/>
            <person name="Barry K."/>
            <person name="Miller A.N."/>
            <person name="Grigoriev I.V."/>
            <person name="Debuchy R."/>
            <person name="Gladieux P."/>
            <person name="Thoren M.H."/>
            <person name="Johannesson H."/>
        </authorList>
    </citation>
    <scope>NUCLEOTIDE SEQUENCE</scope>
    <source>
        <strain evidence="1">CBS 118394</strain>
    </source>
</reference>
<name>A0AAE0IUC5_9PEZI</name>
<organism evidence="1 2">
    <name type="scientific">Apodospora peruviana</name>
    <dbReference type="NCBI Taxonomy" id="516989"/>
    <lineage>
        <taxon>Eukaryota</taxon>
        <taxon>Fungi</taxon>
        <taxon>Dikarya</taxon>
        <taxon>Ascomycota</taxon>
        <taxon>Pezizomycotina</taxon>
        <taxon>Sordariomycetes</taxon>
        <taxon>Sordariomycetidae</taxon>
        <taxon>Sordariales</taxon>
        <taxon>Lasiosphaeriaceae</taxon>
        <taxon>Apodospora</taxon>
    </lineage>
</organism>
<dbReference type="EMBL" id="JAUEDM010000001">
    <property type="protein sequence ID" value="KAK3331451.1"/>
    <property type="molecule type" value="Genomic_DNA"/>
</dbReference>
<reference evidence="1" key="1">
    <citation type="journal article" date="2023" name="Mol. Phylogenet. Evol.">
        <title>Genome-scale phylogeny and comparative genomics of the fungal order Sordariales.</title>
        <authorList>
            <person name="Hensen N."/>
            <person name="Bonometti L."/>
            <person name="Westerberg I."/>
            <person name="Brannstrom I.O."/>
            <person name="Guillou S."/>
            <person name="Cros-Aarteil S."/>
            <person name="Calhoun S."/>
            <person name="Haridas S."/>
            <person name="Kuo A."/>
            <person name="Mondo S."/>
            <person name="Pangilinan J."/>
            <person name="Riley R."/>
            <person name="LaButti K."/>
            <person name="Andreopoulos B."/>
            <person name="Lipzen A."/>
            <person name="Chen C."/>
            <person name="Yan M."/>
            <person name="Daum C."/>
            <person name="Ng V."/>
            <person name="Clum A."/>
            <person name="Steindorff A."/>
            <person name="Ohm R.A."/>
            <person name="Martin F."/>
            <person name="Silar P."/>
            <person name="Natvig D.O."/>
            <person name="Lalanne C."/>
            <person name="Gautier V."/>
            <person name="Ament-Velasquez S.L."/>
            <person name="Kruys A."/>
            <person name="Hutchinson M.I."/>
            <person name="Powell A.J."/>
            <person name="Barry K."/>
            <person name="Miller A.N."/>
            <person name="Grigoriev I.V."/>
            <person name="Debuchy R."/>
            <person name="Gladieux P."/>
            <person name="Hiltunen Thoren M."/>
            <person name="Johannesson H."/>
        </authorList>
    </citation>
    <scope>NUCLEOTIDE SEQUENCE</scope>
    <source>
        <strain evidence="1">CBS 118394</strain>
    </source>
</reference>
<dbReference type="AlphaFoldDB" id="A0AAE0IUC5"/>
<proteinExistence type="predicted"/>
<sequence>MASHHLPIRLSNSSGIYRLERGGEVQMSLKNMADWTPWKSEYRETENAVLADPADPGSGRTASSNVYYRPTTTSATTAMLRSAEAQARELRLATLLIRIKDGLAATRLSGAQANGTSSGPADVDDLPVWTNWSVYDQAEKNLEIRELPGGVPTCQGLPGALSELVRNLVVGAACRAGLSYAPRSFCSGPHACLDVLGYHILGRCAIRTDFRESLSASTMLTCAVEFFSSLRMNQTSTTCFFFLLSQMADLFPGQTTIFPLSEPSLTCHYASSLPHAPVRGLSLAHTHKLHTIPSISP</sequence>
<dbReference type="Proteomes" id="UP001283341">
    <property type="component" value="Unassembled WGS sequence"/>
</dbReference>
<evidence type="ECO:0000313" key="2">
    <source>
        <dbReference type="Proteomes" id="UP001283341"/>
    </source>
</evidence>
<comment type="caution">
    <text evidence="1">The sequence shown here is derived from an EMBL/GenBank/DDBJ whole genome shotgun (WGS) entry which is preliminary data.</text>
</comment>
<gene>
    <name evidence="1" type="ORF">B0H66DRAFT_97654</name>
</gene>
<protein>
    <submittedName>
        <fullName evidence="1">Uncharacterized protein</fullName>
    </submittedName>
</protein>
<keyword evidence="2" id="KW-1185">Reference proteome</keyword>
<evidence type="ECO:0000313" key="1">
    <source>
        <dbReference type="EMBL" id="KAK3331451.1"/>
    </source>
</evidence>
<accession>A0AAE0IUC5</accession>